<feature type="region of interest" description="Disordered" evidence="1">
    <location>
        <begin position="1"/>
        <end position="27"/>
    </location>
</feature>
<evidence type="ECO:0000313" key="2">
    <source>
        <dbReference type="EMBL" id="MUI16426.1"/>
    </source>
</evidence>
<feature type="compositionally biased region" description="Low complexity" evidence="1">
    <location>
        <begin position="16"/>
        <end position="27"/>
    </location>
</feature>
<evidence type="ECO:0000256" key="1">
    <source>
        <dbReference type="SAM" id="MobiDB-lite"/>
    </source>
</evidence>
<proteinExistence type="predicted"/>
<keyword evidence="3" id="KW-1185">Reference proteome</keyword>
<feature type="region of interest" description="Disordered" evidence="1">
    <location>
        <begin position="140"/>
        <end position="172"/>
    </location>
</feature>
<gene>
    <name evidence="2" type="ORF">GJV26_28800</name>
</gene>
<feature type="compositionally biased region" description="Gly residues" evidence="1">
    <location>
        <begin position="58"/>
        <end position="69"/>
    </location>
</feature>
<evidence type="ECO:0000313" key="3">
    <source>
        <dbReference type="Proteomes" id="UP000431684"/>
    </source>
</evidence>
<feature type="compositionally biased region" description="Acidic residues" evidence="1">
    <location>
        <begin position="43"/>
        <end position="52"/>
    </location>
</feature>
<dbReference type="EMBL" id="WNWM01000002">
    <property type="protein sequence ID" value="MUI16426.1"/>
    <property type="molecule type" value="Genomic_DNA"/>
</dbReference>
<name>A0A6I3XLQ3_9BURK</name>
<feature type="compositionally biased region" description="Pro residues" evidence="1">
    <location>
        <begin position="94"/>
        <end position="108"/>
    </location>
</feature>
<dbReference type="OrthoDB" id="8758720at2"/>
<reference evidence="2 3" key="1">
    <citation type="submission" date="2019-11" db="EMBL/GenBank/DDBJ databases">
        <title>Draft Genome Sequences of Six Type Strains of the Genus Massilia.</title>
        <authorList>
            <person name="Miess H."/>
            <person name="Frediansyah A."/>
            <person name="Goeker M."/>
            <person name="Gross H."/>
        </authorList>
    </citation>
    <scope>NUCLEOTIDE SEQUENCE [LARGE SCALE GENOMIC DNA]</scope>
    <source>
        <strain evidence="2 3">DSM 17513</strain>
    </source>
</reference>
<dbReference type="Proteomes" id="UP000431684">
    <property type="component" value="Unassembled WGS sequence"/>
</dbReference>
<accession>A0A6I3XLQ3</accession>
<dbReference type="AlphaFoldDB" id="A0A6I3XLQ3"/>
<comment type="caution">
    <text evidence="2">The sequence shown here is derived from an EMBL/GenBank/DDBJ whole genome shotgun (WGS) entry which is preliminary data.</text>
</comment>
<protein>
    <submittedName>
        <fullName evidence="2">Uncharacterized protein</fullName>
    </submittedName>
</protein>
<feature type="region of interest" description="Disordered" evidence="1">
    <location>
        <begin position="39"/>
        <end position="109"/>
    </location>
</feature>
<sequence>MNEERMNDEFEALPFAAGGSEAEAGTAAEWTNEWANEWANEWQGEDEGESEEERGRMSMGGRGGMGRGGPRPVYRAGARPGRGPVARPSRPQGKPRPPQAPWPGPRPGRWPRGPYWGPFYGGWPGGVMVSEPMGYLLPAPAAEPAAEPDDRPAPPIETIDLPAADGGDAGGPQEEMPATLRAVIGSLATAAPAFRYVGRLDNVRNLGLPRKPGFYLITFRKGNAWKAYNGQTGNLHERLVKHRLGATVLGLPVAGHHVYIAESGRPEPARRNIEMAINRAMLQNHPGVLTNQNAELEMEMELLGWD</sequence>
<dbReference type="RefSeq" id="WP_155711986.1">
    <property type="nucleotide sequence ID" value="NZ_BMWU01000008.1"/>
</dbReference>
<organism evidence="2 3">
    <name type="scientific">Pseudoduganella dura</name>
    <dbReference type="NCBI Taxonomy" id="321982"/>
    <lineage>
        <taxon>Bacteria</taxon>
        <taxon>Pseudomonadati</taxon>
        <taxon>Pseudomonadota</taxon>
        <taxon>Betaproteobacteria</taxon>
        <taxon>Burkholderiales</taxon>
        <taxon>Oxalobacteraceae</taxon>
        <taxon>Telluria group</taxon>
        <taxon>Pseudoduganella</taxon>
    </lineage>
</organism>